<dbReference type="Gene3D" id="3.40.50.300">
    <property type="entry name" value="P-loop containing nucleotide triphosphate hydrolases"/>
    <property type="match status" value="1"/>
</dbReference>
<accession>A0A5C6XBF8</accession>
<proteinExistence type="predicted"/>
<reference evidence="5 6" key="1">
    <citation type="submission" date="2019-08" db="EMBL/GenBank/DDBJ databases">
        <title>Bradymonadales sp. TMQ2.</title>
        <authorList>
            <person name="Liang Q."/>
        </authorList>
    </citation>
    <scope>NUCLEOTIDE SEQUENCE [LARGE SCALE GENOMIC DNA]</scope>
    <source>
        <strain evidence="5 6">TMQ2</strain>
    </source>
</reference>
<keyword evidence="2" id="KW-0067">ATP-binding</keyword>
<dbReference type="AlphaFoldDB" id="A0A5C6XBF8"/>
<evidence type="ECO:0000313" key="5">
    <source>
        <dbReference type="EMBL" id="TXD38730.1"/>
    </source>
</evidence>
<name>A0A5C6XBF8_9DELT</name>
<gene>
    <name evidence="5" type="ORF">FRC96_07260</name>
</gene>
<comment type="caution">
    <text evidence="5">The sequence shown here is derived from an EMBL/GenBank/DDBJ whole genome shotgun (WGS) entry which is preliminary data.</text>
</comment>
<dbReference type="GO" id="GO:0005524">
    <property type="term" value="F:ATP binding"/>
    <property type="evidence" value="ECO:0007669"/>
    <property type="project" value="UniProtKB-KW"/>
</dbReference>
<keyword evidence="1" id="KW-0547">Nucleotide-binding</keyword>
<evidence type="ECO:0000256" key="2">
    <source>
        <dbReference type="ARBA" id="ARBA00022840"/>
    </source>
</evidence>
<evidence type="ECO:0000256" key="1">
    <source>
        <dbReference type="ARBA" id="ARBA00022741"/>
    </source>
</evidence>
<dbReference type="Pfam" id="PF00488">
    <property type="entry name" value="MutS_V"/>
    <property type="match status" value="1"/>
</dbReference>
<dbReference type="Proteomes" id="UP000321046">
    <property type="component" value="Unassembled WGS sequence"/>
</dbReference>
<feature type="domain" description="DNA mismatch repair proteins mutS family" evidence="4">
    <location>
        <begin position="346"/>
        <end position="543"/>
    </location>
</feature>
<dbReference type="GO" id="GO:0140664">
    <property type="term" value="F:ATP-dependent DNA damage sensor activity"/>
    <property type="evidence" value="ECO:0007669"/>
    <property type="project" value="InterPro"/>
</dbReference>
<dbReference type="InterPro" id="IPR045076">
    <property type="entry name" value="MutS"/>
</dbReference>
<dbReference type="EMBL" id="VOSL01000036">
    <property type="protein sequence ID" value="TXD38730.1"/>
    <property type="molecule type" value="Genomic_DNA"/>
</dbReference>
<organism evidence="5 6">
    <name type="scientific">Lujinxingia vulgaris</name>
    <dbReference type="NCBI Taxonomy" id="2600176"/>
    <lineage>
        <taxon>Bacteria</taxon>
        <taxon>Deltaproteobacteria</taxon>
        <taxon>Bradymonadales</taxon>
        <taxon>Lujinxingiaceae</taxon>
        <taxon>Lujinxingia</taxon>
    </lineage>
</organism>
<dbReference type="InterPro" id="IPR036187">
    <property type="entry name" value="DNA_mismatch_repair_MutS_sf"/>
</dbReference>
<dbReference type="SUPFAM" id="SSF52540">
    <property type="entry name" value="P-loop containing nucleoside triphosphate hydrolases"/>
    <property type="match status" value="1"/>
</dbReference>
<evidence type="ECO:0000259" key="4">
    <source>
        <dbReference type="SMART" id="SM00534"/>
    </source>
</evidence>
<keyword evidence="3" id="KW-0238">DNA-binding</keyword>
<protein>
    <recommendedName>
        <fullName evidence="4">DNA mismatch repair proteins mutS family domain-containing protein</fullName>
    </recommendedName>
</protein>
<dbReference type="InterPro" id="IPR000432">
    <property type="entry name" value="DNA_mismatch_repair_MutS_C"/>
</dbReference>
<evidence type="ECO:0000256" key="3">
    <source>
        <dbReference type="ARBA" id="ARBA00023125"/>
    </source>
</evidence>
<dbReference type="PANTHER" id="PTHR11361">
    <property type="entry name" value="DNA MISMATCH REPAIR PROTEIN MUTS FAMILY MEMBER"/>
    <property type="match status" value="1"/>
</dbReference>
<dbReference type="SUPFAM" id="SSF48334">
    <property type="entry name" value="DNA repair protein MutS, domain III"/>
    <property type="match status" value="1"/>
</dbReference>
<dbReference type="SMART" id="SM00534">
    <property type="entry name" value="MUTSac"/>
    <property type="match status" value="1"/>
</dbReference>
<evidence type="ECO:0000313" key="6">
    <source>
        <dbReference type="Proteomes" id="UP000321046"/>
    </source>
</evidence>
<dbReference type="OrthoDB" id="9808166at2"/>
<dbReference type="GO" id="GO:0030983">
    <property type="term" value="F:mismatched DNA binding"/>
    <property type="evidence" value="ECO:0007669"/>
    <property type="project" value="InterPro"/>
</dbReference>
<sequence length="549" mass="60866">MRGWPMSEWKDLNRVKGESGAPARFGDATTLEVVGARDMLGRLRPLSEAGRARAARVHVYRGDEVARWDAEVARLRTLDLWHQDHAEVQRPIDDALRELPALERPLRRLQLGEVLRDAELFEVKRFLFHALTILQAAGSADGLPAPGEPGYEVLRETMSAMHPEAQASARFHLSDQLDGELARARKAHRRAGRELRKVRDAAEAQICERWGGRFDVRGRYRPEAGVTLDDQRLAYQGGAWQLVDEAVVEAEAAQARVAEEVEAREQQLRGRLSELLQRALPQLEGTIEALARFDEGRARVRLREAIGGCWPERREGAALHLVQGRDPRQVDRIGDEVQPIDVALDAPVTVVLGPNMGGKSALLKLVGLCQFCAQAALPVPAERCTFGMLEGLIYVGSEEGGAAEEEGLSSFGREVRRLVAHWEGAVPRLWLLDEPGRGTHPAEGARFARSVIEARQRAGDRVVAATHFPEIAAADTVARLRIRGLRVSDEALRLALSAGDSPPERDLDRLTSKLRALMDYRPEPSLATDVPRDAWRVARALGLKLDDER</sequence>
<dbReference type="InterPro" id="IPR027417">
    <property type="entry name" value="P-loop_NTPase"/>
</dbReference>
<dbReference type="GO" id="GO:0006298">
    <property type="term" value="P:mismatch repair"/>
    <property type="evidence" value="ECO:0007669"/>
    <property type="project" value="InterPro"/>
</dbReference>